<evidence type="ECO:0000259" key="4">
    <source>
        <dbReference type="PROSITE" id="PS50995"/>
    </source>
</evidence>
<dbReference type="SUPFAM" id="SSF46785">
    <property type="entry name" value="Winged helix' DNA-binding domain"/>
    <property type="match status" value="1"/>
</dbReference>
<proteinExistence type="predicted"/>
<evidence type="ECO:0000256" key="2">
    <source>
        <dbReference type="ARBA" id="ARBA00023125"/>
    </source>
</evidence>
<evidence type="ECO:0000256" key="3">
    <source>
        <dbReference type="ARBA" id="ARBA00023163"/>
    </source>
</evidence>
<accession>A0AA90KFE5</accession>
<dbReference type="InterPro" id="IPR000835">
    <property type="entry name" value="HTH_MarR-typ"/>
</dbReference>
<keyword evidence="3" id="KW-0804">Transcription</keyword>
<dbReference type="InterPro" id="IPR052526">
    <property type="entry name" value="HTH-type_Bedaq_tolerance"/>
</dbReference>
<dbReference type="SMART" id="SM00347">
    <property type="entry name" value="HTH_MARR"/>
    <property type="match status" value="1"/>
</dbReference>
<reference evidence="5" key="1">
    <citation type="submission" date="2023-05" db="EMBL/GenBank/DDBJ databases">
        <title>Streptantibioticus silvisoli sp. nov., acidotolerant actinomycetes 1 from pine litter.</title>
        <authorList>
            <person name="Swiecimska M."/>
            <person name="Golinska P."/>
            <person name="Sangal V."/>
            <person name="Wachnowicz B."/>
            <person name="Goodfellow M."/>
        </authorList>
    </citation>
    <scope>NUCLEOTIDE SEQUENCE</scope>
    <source>
        <strain evidence="5">SL13</strain>
    </source>
</reference>
<dbReference type="Pfam" id="PF12802">
    <property type="entry name" value="MarR_2"/>
    <property type="match status" value="1"/>
</dbReference>
<dbReference type="PROSITE" id="PS01117">
    <property type="entry name" value="HTH_MARR_1"/>
    <property type="match status" value="1"/>
</dbReference>
<keyword evidence="1" id="KW-0805">Transcription regulation</keyword>
<name>A0AA90KFE5_9ACTN</name>
<dbReference type="Gene3D" id="1.10.10.10">
    <property type="entry name" value="Winged helix-like DNA-binding domain superfamily/Winged helix DNA-binding domain"/>
    <property type="match status" value="1"/>
</dbReference>
<evidence type="ECO:0000313" key="5">
    <source>
        <dbReference type="EMBL" id="MDI5969180.1"/>
    </source>
</evidence>
<dbReference type="RefSeq" id="WP_271317636.1">
    <property type="nucleotide sequence ID" value="NZ_JABXJJ020000008.1"/>
</dbReference>
<dbReference type="InterPro" id="IPR036388">
    <property type="entry name" value="WH-like_DNA-bd_sf"/>
</dbReference>
<protein>
    <submittedName>
        <fullName evidence="5">MarR family transcriptional regulator</fullName>
    </submittedName>
</protein>
<comment type="caution">
    <text evidence="5">The sequence shown here is derived from an EMBL/GenBank/DDBJ whole genome shotgun (WGS) entry which is preliminary data.</text>
</comment>
<evidence type="ECO:0000256" key="1">
    <source>
        <dbReference type="ARBA" id="ARBA00023015"/>
    </source>
</evidence>
<dbReference type="InterPro" id="IPR036390">
    <property type="entry name" value="WH_DNA-bd_sf"/>
</dbReference>
<organism evidence="5">
    <name type="scientific">Streptantibioticus silvisoli</name>
    <dbReference type="NCBI Taxonomy" id="2705255"/>
    <lineage>
        <taxon>Bacteria</taxon>
        <taxon>Bacillati</taxon>
        <taxon>Actinomycetota</taxon>
        <taxon>Actinomycetes</taxon>
        <taxon>Kitasatosporales</taxon>
        <taxon>Streptomycetaceae</taxon>
        <taxon>Streptantibioticus</taxon>
    </lineage>
</organism>
<dbReference type="InterPro" id="IPR023187">
    <property type="entry name" value="Tscrpt_reg_MarR-type_CS"/>
</dbReference>
<feature type="domain" description="HTH marR-type" evidence="4">
    <location>
        <begin position="1"/>
        <end position="155"/>
    </location>
</feature>
<sequence>MSEIRRAGGASGAGGKVAVRETATRLRVGVGAFQRRAREATNEGELTGPELTAMSRLDRRGPATTAELARLEQITPQAMGATVASLERRGLVAREPDAGDRRRSILTLTADGRNAVGSGRSALVDRIAAVLDASFTDEEIATLDAAALLMQRLADLV</sequence>
<keyword evidence="2" id="KW-0238">DNA-binding</keyword>
<dbReference type="GO" id="GO:0003677">
    <property type="term" value="F:DNA binding"/>
    <property type="evidence" value="ECO:0007669"/>
    <property type="project" value="UniProtKB-KW"/>
</dbReference>
<dbReference type="GO" id="GO:0003700">
    <property type="term" value="F:DNA-binding transcription factor activity"/>
    <property type="evidence" value="ECO:0007669"/>
    <property type="project" value="InterPro"/>
</dbReference>
<gene>
    <name evidence="5" type="ORF">POF50_007450</name>
</gene>
<dbReference type="EMBL" id="JABXJJ020000008">
    <property type="protein sequence ID" value="MDI5969180.1"/>
    <property type="molecule type" value="Genomic_DNA"/>
</dbReference>
<dbReference type="Gene3D" id="1.10.287.100">
    <property type="match status" value="1"/>
</dbReference>
<dbReference type="PANTHER" id="PTHR39515">
    <property type="entry name" value="CONSERVED PROTEIN"/>
    <property type="match status" value="1"/>
</dbReference>
<dbReference type="AlphaFoldDB" id="A0AA90KFE5"/>
<dbReference type="PANTHER" id="PTHR39515:SF2">
    <property type="entry name" value="HTH-TYPE TRANSCRIPTIONAL REGULATOR RV0880"/>
    <property type="match status" value="1"/>
</dbReference>
<dbReference type="PROSITE" id="PS50995">
    <property type="entry name" value="HTH_MARR_2"/>
    <property type="match status" value="1"/>
</dbReference>